<dbReference type="EMBL" id="JAWPMK010000001">
    <property type="protein sequence ID" value="MDW9351561.1"/>
    <property type="molecule type" value="Genomic_DNA"/>
</dbReference>
<dbReference type="AlphaFoldDB" id="A0A3W3RMG3"/>
<comment type="caution">
    <text evidence="4">The sequence shown here is derived from an EMBL/GenBank/DDBJ whole genome shotgun (WGS) entry which is preliminary data.</text>
</comment>
<keyword evidence="1" id="KW-0472">Membrane</keyword>
<gene>
    <name evidence="3" type="ORF">B6R15_004531</name>
    <name evidence="4" type="ORF">BvCmsKKP061_02486</name>
    <name evidence="2" type="ORF">C0P57_003617</name>
    <name evidence="5" type="ORF">R8G00_18680</name>
</gene>
<evidence type="ECO:0000313" key="6">
    <source>
        <dbReference type="Proteomes" id="UP000303027"/>
    </source>
</evidence>
<evidence type="ECO:0000313" key="8">
    <source>
        <dbReference type="Proteomes" id="UP000587626"/>
    </source>
</evidence>
<dbReference type="Proteomes" id="UP000303027">
    <property type="component" value="Unassembled WGS sequence"/>
</dbReference>
<dbReference type="EMBL" id="AASFZR010000066">
    <property type="protein sequence ID" value="EFB4534307.1"/>
    <property type="molecule type" value="Genomic_DNA"/>
</dbReference>
<evidence type="ECO:0000313" key="3">
    <source>
        <dbReference type="EMBL" id="EFM7863178.1"/>
    </source>
</evidence>
<keyword evidence="1" id="KW-1133">Transmembrane helix</keyword>
<dbReference type="Proteomes" id="UP001271591">
    <property type="component" value="Unassembled WGS sequence"/>
</dbReference>
<evidence type="ECO:0000313" key="7">
    <source>
        <dbReference type="Proteomes" id="UP000542214"/>
    </source>
</evidence>
<proteinExistence type="predicted"/>
<dbReference type="RefSeq" id="WP_001222075.1">
    <property type="nucleotide sequence ID" value="NZ_AP021946.1"/>
</dbReference>
<reference evidence="2 7" key="3">
    <citation type="submission" date="2018-08" db="EMBL/GenBank/DDBJ databases">
        <authorList>
            <consortium name="NARMS: The National Antimicrobial Resistance Monitoring System"/>
        </authorList>
    </citation>
    <scope>NUCLEOTIDE SEQUENCE [LARGE SCALE GENOMIC DNA]</scope>
    <source>
        <strain evidence="2 7">FSIS11706358</strain>
    </source>
</reference>
<name>A0A3W3RMG3_ECOLX</name>
<evidence type="ECO:0000313" key="5">
    <source>
        <dbReference type="EMBL" id="MDW9351561.1"/>
    </source>
</evidence>
<dbReference type="Proteomes" id="UP000542214">
    <property type="component" value="Unassembled WGS sequence"/>
</dbReference>
<accession>A0A3W3RMG3</accession>
<protein>
    <submittedName>
        <fullName evidence="4">Uncharacterized protein</fullName>
    </submittedName>
</protein>
<reference evidence="5" key="4">
    <citation type="submission" date="2023-10" db="EMBL/GenBank/DDBJ databases">
        <title>Draft Genome Sequence of a Shiga toxin-producing Escherichia coli strain from deer meat showing an IS-element integration in the B-subunit of the Shiga toxin Stx2b gene.</title>
        <authorList>
            <person name="Projahn M."/>
            <person name="Borowiak M."/>
        </authorList>
    </citation>
    <scope>NUCLEOTIDE SEQUENCE</scope>
    <source>
        <strain evidence="5">BfR-EC-18960</strain>
    </source>
</reference>
<sequence length="84" mass="9721">MRILWNYLTLLLYCCLFFTIALLGVGLVVSLFFSFKNEFFLFPINQIKRAVYFGVITGLTAWVGIVFSKLIARYKSRKTPPDSE</sequence>
<dbReference type="EMBL" id="BFXY01000075">
    <property type="protein sequence ID" value="GDH43824.1"/>
    <property type="molecule type" value="Genomic_DNA"/>
</dbReference>
<feature type="transmembrane region" description="Helical" evidence="1">
    <location>
        <begin position="7"/>
        <end position="35"/>
    </location>
</feature>
<evidence type="ECO:0000256" key="1">
    <source>
        <dbReference type="SAM" id="Phobius"/>
    </source>
</evidence>
<feature type="transmembrane region" description="Helical" evidence="1">
    <location>
        <begin position="50"/>
        <end position="72"/>
    </location>
</feature>
<reference evidence="3 8" key="2">
    <citation type="submission" date="2018-08" db="EMBL/GenBank/DDBJ databases">
        <authorList>
            <consortium name="GenomeTrakr network: Whole genome sequencing for foodborne pathogen traceback"/>
        </authorList>
    </citation>
    <scope>NUCLEOTIDE SEQUENCE [LARGE SCALE GENOMIC DNA]</scope>
    <source>
        <strain evidence="3 8">NC_STEC194</strain>
    </source>
</reference>
<evidence type="ECO:0000313" key="2">
    <source>
        <dbReference type="EMBL" id="EFB4534307.1"/>
    </source>
</evidence>
<keyword evidence="1" id="KW-0812">Transmembrane</keyword>
<dbReference type="EMBL" id="AATLXB010000084">
    <property type="protein sequence ID" value="EFM7863178.1"/>
    <property type="molecule type" value="Genomic_DNA"/>
</dbReference>
<evidence type="ECO:0000313" key="4">
    <source>
        <dbReference type="EMBL" id="GDH43824.1"/>
    </source>
</evidence>
<dbReference type="Proteomes" id="UP000587626">
    <property type="component" value="Unassembled WGS sequence"/>
</dbReference>
<reference evidence="4 6" key="1">
    <citation type="submission" date="2018-04" db="EMBL/GenBank/DDBJ databases">
        <title>Large scale genomics of bovine and human commensal E. coli to reveal the emerging process of EHEC.</title>
        <authorList>
            <person name="Arimizu Y."/>
            <person name="Ogura Y."/>
        </authorList>
    </citation>
    <scope>NUCLEOTIDE SEQUENCE [LARGE SCALE GENOMIC DNA]</scope>
    <source>
        <strain evidence="4 6">KK-P061</strain>
    </source>
</reference>
<organism evidence="4 6">
    <name type="scientific">Escherichia coli</name>
    <dbReference type="NCBI Taxonomy" id="562"/>
    <lineage>
        <taxon>Bacteria</taxon>
        <taxon>Pseudomonadati</taxon>
        <taxon>Pseudomonadota</taxon>
        <taxon>Gammaproteobacteria</taxon>
        <taxon>Enterobacterales</taxon>
        <taxon>Enterobacteriaceae</taxon>
        <taxon>Escherichia</taxon>
    </lineage>
</organism>